<dbReference type="InterPro" id="IPR036890">
    <property type="entry name" value="HATPase_C_sf"/>
</dbReference>
<keyword evidence="6" id="KW-0808">Transferase</keyword>
<dbReference type="Proteomes" id="UP000307943">
    <property type="component" value="Unassembled WGS sequence"/>
</dbReference>
<evidence type="ECO:0000259" key="12">
    <source>
        <dbReference type="PROSITE" id="PS50109"/>
    </source>
</evidence>
<dbReference type="CDD" id="cd16916">
    <property type="entry name" value="HATPase_CheA-like"/>
    <property type="match status" value="1"/>
</dbReference>
<dbReference type="FunFam" id="3.30.565.10:FF:000016">
    <property type="entry name" value="Chemotaxis protein CheA, putative"/>
    <property type="match status" value="1"/>
</dbReference>
<dbReference type="CDD" id="cd00088">
    <property type="entry name" value="HPT"/>
    <property type="match status" value="1"/>
</dbReference>
<dbReference type="InterPro" id="IPR035891">
    <property type="entry name" value="CheY-binding_CheA"/>
</dbReference>
<feature type="domain" description="Histidine kinase" evidence="12">
    <location>
        <begin position="310"/>
        <end position="525"/>
    </location>
</feature>
<proteinExistence type="predicted"/>
<evidence type="ECO:0000256" key="4">
    <source>
        <dbReference type="ARBA" id="ARBA00022500"/>
    </source>
</evidence>
<dbReference type="GO" id="GO:0006935">
    <property type="term" value="P:chemotaxis"/>
    <property type="evidence" value="ECO:0007669"/>
    <property type="project" value="UniProtKB-KW"/>
</dbReference>
<evidence type="ECO:0000259" key="14">
    <source>
        <dbReference type="PROSITE" id="PS50894"/>
    </source>
</evidence>
<evidence type="ECO:0000256" key="2">
    <source>
        <dbReference type="ARBA" id="ARBA00012438"/>
    </source>
</evidence>
<dbReference type="PRINTS" id="PR00344">
    <property type="entry name" value="BCTRLSENSOR"/>
</dbReference>
<dbReference type="SMART" id="SM01231">
    <property type="entry name" value="H-kinase_dim"/>
    <property type="match status" value="1"/>
</dbReference>
<dbReference type="EMBL" id="VDCQ01000008">
    <property type="protein sequence ID" value="TNJ66847.1"/>
    <property type="molecule type" value="Genomic_DNA"/>
</dbReference>
<feature type="domain" description="CheW-like" evidence="13">
    <location>
        <begin position="527"/>
        <end position="661"/>
    </location>
</feature>
<dbReference type="InterPro" id="IPR037052">
    <property type="entry name" value="CheA-like_P2_sf"/>
</dbReference>
<dbReference type="SMART" id="SM00260">
    <property type="entry name" value="CheW"/>
    <property type="match status" value="1"/>
</dbReference>
<evidence type="ECO:0000256" key="3">
    <source>
        <dbReference type="ARBA" id="ARBA00021495"/>
    </source>
</evidence>
<dbReference type="InterPro" id="IPR005467">
    <property type="entry name" value="His_kinase_dom"/>
</dbReference>
<name>A0A5C4TEA0_9BACL</name>
<keyword evidence="4" id="KW-0145">Chemotaxis</keyword>
<keyword evidence="8" id="KW-0418">Kinase</keyword>
<dbReference type="GO" id="GO:0005524">
    <property type="term" value="F:ATP binding"/>
    <property type="evidence" value="ECO:0007669"/>
    <property type="project" value="UniProtKB-KW"/>
</dbReference>
<dbReference type="InterPro" id="IPR036641">
    <property type="entry name" value="HPT_dom_sf"/>
</dbReference>
<evidence type="ECO:0000256" key="1">
    <source>
        <dbReference type="ARBA" id="ARBA00000085"/>
    </source>
</evidence>
<comment type="catalytic activity">
    <reaction evidence="1">
        <text>ATP + protein L-histidine = ADP + protein N-phospho-L-histidine.</text>
        <dbReference type="EC" id="2.7.13.3"/>
    </reaction>
</comment>
<dbReference type="Pfam" id="PF01584">
    <property type="entry name" value="CheW"/>
    <property type="match status" value="1"/>
</dbReference>
<dbReference type="Gene3D" id="1.20.120.160">
    <property type="entry name" value="HPT domain"/>
    <property type="match status" value="1"/>
</dbReference>
<evidence type="ECO:0000313" key="15">
    <source>
        <dbReference type="EMBL" id="TNJ66847.1"/>
    </source>
</evidence>
<keyword evidence="16" id="KW-1185">Reference proteome</keyword>
<dbReference type="PANTHER" id="PTHR43395">
    <property type="entry name" value="SENSOR HISTIDINE KINASE CHEA"/>
    <property type="match status" value="1"/>
</dbReference>
<dbReference type="SUPFAM" id="SSF47384">
    <property type="entry name" value="Homodimeric domain of signal transducing histidine kinase"/>
    <property type="match status" value="1"/>
</dbReference>
<evidence type="ECO:0000256" key="8">
    <source>
        <dbReference type="ARBA" id="ARBA00022777"/>
    </source>
</evidence>
<organism evidence="15 16">
    <name type="scientific">Paenibacillus hemerocallicola</name>
    <dbReference type="NCBI Taxonomy" id="1172614"/>
    <lineage>
        <taxon>Bacteria</taxon>
        <taxon>Bacillati</taxon>
        <taxon>Bacillota</taxon>
        <taxon>Bacilli</taxon>
        <taxon>Bacillales</taxon>
        <taxon>Paenibacillaceae</taxon>
        <taxon>Paenibacillus</taxon>
    </lineage>
</organism>
<dbReference type="Pfam" id="PF02895">
    <property type="entry name" value="H-kinase_dim"/>
    <property type="match status" value="1"/>
</dbReference>
<dbReference type="SMART" id="SM00387">
    <property type="entry name" value="HATPase_c"/>
    <property type="match status" value="1"/>
</dbReference>
<dbReference type="SUPFAM" id="SSF47226">
    <property type="entry name" value="Histidine-containing phosphotransfer domain, HPT domain"/>
    <property type="match status" value="1"/>
</dbReference>
<keyword evidence="7" id="KW-0547">Nucleotide-binding</keyword>
<evidence type="ECO:0000256" key="9">
    <source>
        <dbReference type="ARBA" id="ARBA00022840"/>
    </source>
</evidence>
<reference evidence="15 16" key="1">
    <citation type="submission" date="2019-05" db="EMBL/GenBank/DDBJ databases">
        <title>We sequenced the genome of Paenibacillus hemerocallicola KCTC 33185 for further insight into its adaptation and study the phylogeny of Paenibacillus.</title>
        <authorList>
            <person name="Narsing Rao M.P."/>
        </authorList>
    </citation>
    <scope>NUCLEOTIDE SEQUENCE [LARGE SCALE GENOMIC DNA]</scope>
    <source>
        <strain evidence="15 16">KCTC 33185</strain>
    </source>
</reference>
<evidence type="ECO:0000256" key="10">
    <source>
        <dbReference type="ARBA" id="ARBA00023012"/>
    </source>
</evidence>
<dbReference type="InterPro" id="IPR004358">
    <property type="entry name" value="Sig_transdc_His_kin-like_C"/>
</dbReference>
<feature type="modified residue" description="Phosphohistidine" evidence="11">
    <location>
        <position position="46"/>
    </location>
</feature>
<dbReference type="EC" id="2.7.13.3" evidence="2"/>
<evidence type="ECO:0000256" key="11">
    <source>
        <dbReference type="PROSITE-ProRule" id="PRU00110"/>
    </source>
</evidence>
<dbReference type="PANTHER" id="PTHR43395:SF1">
    <property type="entry name" value="CHEMOTAXIS PROTEIN CHEA"/>
    <property type="match status" value="1"/>
</dbReference>
<accession>A0A5C4TEA0</accession>
<dbReference type="InterPro" id="IPR002545">
    <property type="entry name" value="CheW-lke_dom"/>
</dbReference>
<dbReference type="SUPFAM" id="SSF50341">
    <property type="entry name" value="CheW-like"/>
    <property type="match status" value="1"/>
</dbReference>
<dbReference type="GO" id="GO:0000155">
    <property type="term" value="F:phosphorelay sensor kinase activity"/>
    <property type="evidence" value="ECO:0007669"/>
    <property type="project" value="InterPro"/>
</dbReference>
<feature type="domain" description="HPt" evidence="14">
    <location>
        <begin position="1"/>
        <end position="103"/>
    </location>
</feature>
<sequence>MNDMSVYREAFMEELADQLERIEQDLLAIEQQVTEPLVQSIFRAAHTIKGSSAAMEFGEMKLLTHEMEHLLDLVRGRRLDVDDALIELLFQALDLLKRLRDQYANGGPYADINGMLAGLRGFVQDKDEALPQIALPELTPEQSERAADAVRSGHRLLAVQIRLAEECPMKGARFYLIADKIAGSIGPVVMTDPPLPTEVQGEDADYGTVRLLIGSRTEAARVKRDISADTDVQKVQAIEYKLVEPAVETLSETFKESSAVPEERQKQGAQTIRVSVERLEQLMNLVGELLIDQTSLAELKRTAYQRFPHEEFTERLSDVSDHMARIVGELQESVMKARMLPIEHMFNRFPRMVRDLSRNLGKEIELVLDGTETELDRTLIEEIGDPLIHLVRNALDHGIEAPEVRTGKGKPEQGRVRLNSYHEDNQVVITVEDDGAGIRPEIIKQSAVRKGLVTEEQAGRLTEQEAVHLIFQPGFSTASAVSEISGRGVGMDIVRNQIERLNGLISIRTAPDEGTCFTIRLPLTLAIITGLMVKVSERDYVIPMNNVSEIVRIPRDKIQKMQGDNVILIRDQVIPLVPLHEIMGYPAPASLGKNVPVVIIGSMDKKVALAVDETIGNQEIVIKTLPPMLGKLEHVAGATILGNGRVALILEAAYFVKLRGRRYGA</sequence>
<dbReference type="InterPro" id="IPR008207">
    <property type="entry name" value="Sig_transdc_His_kin_Hpt_dom"/>
</dbReference>
<dbReference type="CDD" id="cd00731">
    <property type="entry name" value="CheA_reg"/>
    <property type="match status" value="1"/>
</dbReference>
<dbReference type="Pfam" id="PF02518">
    <property type="entry name" value="HATPase_c"/>
    <property type="match status" value="1"/>
</dbReference>
<keyword evidence="9" id="KW-0067">ATP-binding</keyword>
<dbReference type="InterPro" id="IPR051315">
    <property type="entry name" value="Bact_Chemotaxis_CheA"/>
</dbReference>
<dbReference type="OrthoDB" id="9803176at2"/>
<dbReference type="InterPro" id="IPR004105">
    <property type="entry name" value="CheA-like_dim"/>
</dbReference>
<evidence type="ECO:0000256" key="7">
    <source>
        <dbReference type="ARBA" id="ARBA00022741"/>
    </source>
</evidence>
<gene>
    <name evidence="15" type="ORF">FE784_08215</name>
</gene>
<dbReference type="Gene3D" id="3.30.565.10">
    <property type="entry name" value="Histidine kinase-like ATPase, C-terminal domain"/>
    <property type="match status" value="1"/>
</dbReference>
<dbReference type="InterPro" id="IPR036097">
    <property type="entry name" value="HisK_dim/P_sf"/>
</dbReference>
<dbReference type="Gene3D" id="2.30.30.40">
    <property type="entry name" value="SH3 Domains"/>
    <property type="match status" value="1"/>
</dbReference>
<dbReference type="Gene3D" id="1.10.287.560">
    <property type="entry name" value="Histidine kinase CheA-like, homodimeric domain"/>
    <property type="match status" value="1"/>
</dbReference>
<comment type="caution">
    <text evidence="15">The sequence shown here is derived from an EMBL/GenBank/DDBJ whole genome shotgun (WGS) entry which is preliminary data.</text>
</comment>
<dbReference type="RefSeq" id="WP_139601652.1">
    <property type="nucleotide sequence ID" value="NZ_VDCQ01000008.1"/>
</dbReference>
<dbReference type="SUPFAM" id="SSF55052">
    <property type="entry name" value="CheY-binding domain of CheA"/>
    <property type="match status" value="1"/>
</dbReference>
<dbReference type="InterPro" id="IPR003594">
    <property type="entry name" value="HATPase_dom"/>
</dbReference>
<dbReference type="AlphaFoldDB" id="A0A5C4TEA0"/>
<keyword evidence="10" id="KW-0902">Two-component regulatory system</keyword>
<evidence type="ECO:0000259" key="13">
    <source>
        <dbReference type="PROSITE" id="PS50851"/>
    </source>
</evidence>
<dbReference type="PROSITE" id="PS50109">
    <property type="entry name" value="HIS_KIN"/>
    <property type="match status" value="1"/>
</dbReference>
<dbReference type="PROSITE" id="PS50894">
    <property type="entry name" value="HPT"/>
    <property type="match status" value="1"/>
</dbReference>
<dbReference type="Gene3D" id="3.30.70.1110">
    <property type="entry name" value="Histidine kinase CheA-like, P2 response regulator-binding domain"/>
    <property type="match status" value="1"/>
</dbReference>
<evidence type="ECO:0000256" key="6">
    <source>
        <dbReference type="ARBA" id="ARBA00022679"/>
    </source>
</evidence>
<keyword evidence="5 11" id="KW-0597">Phosphoprotein</keyword>
<dbReference type="SMART" id="SM00073">
    <property type="entry name" value="HPT"/>
    <property type="match status" value="1"/>
</dbReference>
<dbReference type="SUPFAM" id="SSF55874">
    <property type="entry name" value="ATPase domain of HSP90 chaperone/DNA topoisomerase II/histidine kinase"/>
    <property type="match status" value="1"/>
</dbReference>
<dbReference type="InterPro" id="IPR037006">
    <property type="entry name" value="CheA-like_homodim_sf"/>
</dbReference>
<dbReference type="Pfam" id="PF01627">
    <property type="entry name" value="Hpt"/>
    <property type="match status" value="1"/>
</dbReference>
<protein>
    <recommendedName>
        <fullName evidence="3">Chemotaxis protein CheA</fullName>
        <ecNumber evidence="2">2.7.13.3</ecNumber>
    </recommendedName>
</protein>
<evidence type="ECO:0000256" key="5">
    <source>
        <dbReference type="ARBA" id="ARBA00022553"/>
    </source>
</evidence>
<dbReference type="PROSITE" id="PS50851">
    <property type="entry name" value="CHEW"/>
    <property type="match status" value="1"/>
</dbReference>
<dbReference type="GO" id="GO:0005737">
    <property type="term" value="C:cytoplasm"/>
    <property type="evidence" value="ECO:0007669"/>
    <property type="project" value="InterPro"/>
</dbReference>
<dbReference type="InterPro" id="IPR036061">
    <property type="entry name" value="CheW-like_dom_sf"/>
</dbReference>
<evidence type="ECO:0000313" key="16">
    <source>
        <dbReference type="Proteomes" id="UP000307943"/>
    </source>
</evidence>